<sequence length="163" mass="18735">MVSRRWVVLRSQSQHVRGLYDDGVVNRRREPYRCTWWRSTSRRRNLKFCLRSGGTSSTPPEAMSLLNAEEAALAYDRAARSMRVTNDHVDYMMMFNQDSSTDSQTLRSQSDQVDNSSYMFGGSPSCYSNSSYELSPLPSDLSSSCYSQQQWTWKTTPPLTISR</sequence>
<gene>
    <name evidence="1" type="ORF">HID58_050717</name>
</gene>
<reference evidence="1 2" key="1">
    <citation type="submission" date="2021-05" db="EMBL/GenBank/DDBJ databases">
        <title>Genome Assembly of Synthetic Allotetraploid Brassica napus Reveals Homoeologous Exchanges between Subgenomes.</title>
        <authorList>
            <person name="Davis J.T."/>
        </authorList>
    </citation>
    <scope>NUCLEOTIDE SEQUENCE [LARGE SCALE GENOMIC DNA]</scope>
    <source>
        <strain evidence="2">cv. Da-Ae</strain>
        <tissue evidence="1">Seedling</tissue>
    </source>
</reference>
<keyword evidence="2" id="KW-1185">Reference proteome</keyword>
<accession>A0ABQ8A6Y8</accession>
<protein>
    <recommendedName>
        <fullName evidence="3">AP2/ERF domain-containing protein</fullName>
    </recommendedName>
</protein>
<evidence type="ECO:0000313" key="1">
    <source>
        <dbReference type="EMBL" id="KAH0888288.1"/>
    </source>
</evidence>
<proteinExistence type="predicted"/>
<organism evidence="1 2">
    <name type="scientific">Brassica napus</name>
    <name type="common">Rape</name>
    <dbReference type="NCBI Taxonomy" id="3708"/>
    <lineage>
        <taxon>Eukaryota</taxon>
        <taxon>Viridiplantae</taxon>
        <taxon>Streptophyta</taxon>
        <taxon>Embryophyta</taxon>
        <taxon>Tracheophyta</taxon>
        <taxon>Spermatophyta</taxon>
        <taxon>Magnoliopsida</taxon>
        <taxon>eudicotyledons</taxon>
        <taxon>Gunneridae</taxon>
        <taxon>Pentapetalae</taxon>
        <taxon>rosids</taxon>
        <taxon>malvids</taxon>
        <taxon>Brassicales</taxon>
        <taxon>Brassicaceae</taxon>
        <taxon>Brassiceae</taxon>
        <taxon>Brassica</taxon>
    </lineage>
</organism>
<name>A0ABQ8A6Y8_BRANA</name>
<dbReference type="Proteomes" id="UP000824890">
    <property type="component" value="Unassembled WGS sequence"/>
</dbReference>
<dbReference type="EMBL" id="JAGKQM010000013">
    <property type="protein sequence ID" value="KAH0888288.1"/>
    <property type="molecule type" value="Genomic_DNA"/>
</dbReference>
<feature type="non-terminal residue" evidence="1">
    <location>
        <position position="163"/>
    </location>
</feature>
<evidence type="ECO:0008006" key="3">
    <source>
        <dbReference type="Google" id="ProtNLM"/>
    </source>
</evidence>
<comment type="caution">
    <text evidence="1">The sequence shown here is derived from an EMBL/GenBank/DDBJ whole genome shotgun (WGS) entry which is preliminary data.</text>
</comment>
<evidence type="ECO:0000313" key="2">
    <source>
        <dbReference type="Proteomes" id="UP000824890"/>
    </source>
</evidence>